<organism evidence="1 2">
    <name type="scientific">Pluteus cervinus</name>
    <dbReference type="NCBI Taxonomy" id="181527"/>
    <lineage>
        <taxon>Eukaryota</taxon>
        <taxon>Fungi</taxon>
        <taxon>Dikarya</taxon>
        <taxon>Basidiomycota</taxon>
        <taxon>Agaricomycotina</taxon>
        <taxon>Agaricomycetes</taxon>
        <taxon>Agaricomycetidae</taxon>
        <taxon>Agaricales</taxon>
        <taxon>Pluteineae</taxon>
        <taxon>Pluteaceae</taxon>
        <taxon>Pluteus</taxon>
    </lineage>
</organism>
<evidence type="ECO:0000313" key="1">
    <source>
        <dbReference type="EMBL" id="TFK73823.1"/>
    </source>
</evidence>
<sequence>MAIDDHHVLPVLPPELQFIIFQVALENNMIDAQNLLFVARHVFDWLIPILYKVVLLSPRNLYAWPLLPLPITKLPQYGRHVHRLLLLSPPDHILDQYLQHCPNIVDFSSFSELPDPQFDLVLRLPLHHLCTTFIARKQYLNPLAPSVFSKLTHITTNGEQIGLVSHCHFPSLTHLAIGDRSYSVREVPRIFEQNPGLRVLIVGYGTQKDITLPEVRPYATPGVNDARVVHLEYNVIINWRTRNIWSFAEGIVEERLALADTQHSG</sequence>
<accession>A0ACD3B683</accession>
<reference evidence="1 2" key="1">
    <citation type="journal article" date="2019" name="Nat. Ecol. Evol.">
        <title>Megaphylogeny resolves global patterns of mushroom evolution.</title>
        <authorList>
            <person name="Varga T."/>
            <person name="Krizsan K."/>
            <person name="Foldi C."/>
            <person name="Dima B."/>
            <person name="Sanchez-Garcia M."/>
            <person name="Sanchez-Ramirez S."/>
            <person name="Szollosi G.J."/>
            <person name="Szarkandi J.G."/>
            <person name="Papp V."/>
            <person name="Albert L."/>
            <person name="Andreopoulos W."/>
            <person name="Angelini C."/>
            <person name="Antonin V."/>
            <person name="Barry K.W."/>
            <person name="Bougher N.L."/>
            <person name="Buchanan P."/>
            <person name="Buyck B."/>
            <person name="Bense V."/>
            <person name="Catcheside P."/>
            <person name="Chovatia M."/>
            <person name="Cooper J."/>
            <person name="Damon W."/>
            <person name="Desjardin D."/>
            <person name="Finy P."/>
            <person name="Geml J."/>
            <person name="Haridas S."/>
            <person name="Hughes K."/>
            <person name="Justo A."/>
            <person name="Karasinski D."/>
            <person name="Kautmanova I."/>
            <person name="Kiss B."/>
            <person name="Kocsube S."/>
            <person name="Kotiranta H."/>
            <person name="LaButti K.M."/>
            <person name="Lechner B.E."/>
            <person name="Liimatainen K."/>
            <person name="Lipzen A."/>
            <person name="Lukacs Z."/>
            <person name="Mihaltcheva S."/>
            <person name="Morgado L.N."/>
            <person name="Niskanen T."/>
            <person name="Noordeloos M.E."/>
            <person name="Ohm R.A."/>
            <person name="Ortiz-Santana B."/>
            <person name="Ovrebo C."/>
            <person name="Racz N."/>
            <person name="Riley R."/>
            <person name="Savchenko A."/>
            <person name="Shiryaev A."/>
            <person name="Soop K."/>
            <person name="Spirin V."/>
            <person name="Szebenyi C."/>
            <person name="Tomsovsky M."/>
            <person name="Tulloss R.E."/>
            <person name="Uehling J."/>
            <person name="Grigoriev I.V."/>
            <person name="Vagvolgyi C."/>
            <person name="Papp T."/>
            <person name="Martin F.M."/>
            <person name="Miettinen O."/>
            <person name="Hibbett D.S."/>
            <person name="Nagy L.G."/>
        </authorList>
    </citation>
    <scope>NUCLEOTIDE SEQUENCE [LARGE SCALE GENOMIC DNA]</scope>
    <source>
        <strain evidence="1 2">NL-1719</strain>
    </source>
</reference>
<protein>
    <submittedName>
        <fullName evidence="1">Uncharacterized protein</fullName>
    </submittedName>
</protein>
<proteinExistence type="predicted"/>
<gene>
    <name evidence="1" type="ORF">BDN72DRAFT_956168</name>
</gene>
<keyword evidence="2" id="KW-1185">Reference proteome</keyword>
<dbReference type="Proteomes" id="UP000308600">
    <property type="component" value="Unassembled WGS sequence"/>
</dbReference>
<name>A0ACD3B683_9AGAR</name>
<dbReference type="EMBL" id="ML208272">
    <property type="protein sequence ID" value="TFK73823.1"/>
    <property type="molecule type" value="Genomic_DNA"/>
</dbReference>
<evidence type="ECO:0000313" key="2">
    <source>
        <dbReference type="Proteomes" id="UP000308600"/>
    </source>
</evidence>